<name>A0A1M5XUW8_9BURK</name>
<dbReference type="Proteomes" id="UP000184226">
    <property type="component" value="Unassembled WGS sequence"/>
</dbReference>
<comment type="catalytic activity">
    <reaction evidence="13">
        <text>a lipid A disaccharide + ATP = a lipid IVA + ADP + H(+)</text>
        <dbReference type="Rhea" id="RHEA:67840"/>
        <dbReference type="ChEBI" id="CHEBI:15378"/>
        <dbReference type="ChEBI" id="CHEBI:30616"/>
        <dbReference type="ChEBI" id="CHEBI:176343"/>
        <dbReference type="ChEBI" id="CHEBI:176425"/>
        <dbReference type="ChEBI" id="CHEBI:456216"/>
        <dbReference type="EC" id="2.7.1.130"/>
    </reaction>
</comment>
<evidence type="ECO:0000256" key="12">
    <source>
        <dbReference type="ARBA" id="ARBA00029757"/>
    </source>
</evidence>
<comment type="similarity">
    <text evidence="13">Belongs to the LpxK family.</text>
</comment>
<evidence type="ECO:0000256" key="5">
    <source>
        <dbReference type="ARBA" id="ARBA00022516"/>
    </source>
</evidence>
<proteinExistence type="inferred from homology"/>
<evidence type="ECO:0000256" key="11">
    <source>
        <dbReference type="ARBA" id="ARBA00023098"/>
    </source>
</evidence>
<evidence type="ECO:0000256" key="13">
    <source>
        <dbReference type="HAMAP-Rule" id="MF_00409"/>
    </source>
</evidence>
<dbReference type="InterPro" id="IPR003758">
    <property type="entry name" value="LpxK"/>
</dbReference>
<feature type="binding site" evidence="13">
    <location>
        <begin position="64"/>
        <end position="71"/>
    </location>
    <ligand>
        <name>ATP</name>
        <dbReference type="ChEBI" id="CHEBI:30616"/>
    </ligand>
</feature>
<organism evidence="14 15">
    <name type="scientific">Pollutimonas bauzanensis</name>
    <dbReference type="NCBI Taxonomy" id="658167"/>
    <lineage>
        <taxon>Bacteria</taxon>
        <taxon>Pseudomonadati</taxon>
        <taxon>Pseudomonadota</taxon>
        <taxon>Betaproteobacteria</taxon>
        <taxon>Burkholderiales</taxon>
        <taxon>Alcaligenaceae</taxon>
        <taxon>Pollutimonas</taxon>
    </lineage>
</organism>
<dbReference type="STRING" id="658167.SAMN04488135_107154"/>
<evidence type="ECO:0000256" key="1">
    <source>
        <dbReference type="ARBA" id="ARBA00002274"/>
    </source>
</evidence>
<dbReference type="SUPFAM" id="SSF52540">
    <property type="entry name" value="P-loop containing nucleoside triphosphate hydrolases"/>
    <property type="match status" value="1"/>
</dbReference>
<evidence type="ECO:0000313" key="15">
    <source>
        <dbReference type="Proteomes" id="UP000184226"/>
    </source>
</evidence>
<evidence type="ECO:0000256" key="10">
    <source>
        <dbReference type="ARBA" id="ARBA00022840"/>
    </source>
</evidence>
<dbReference type="NCBIfam" id="TIGR00682">
    <property type="entry name" value="lpxK"/>
    <property type="match status" value="1"/>
</dbReference>
<evidence type="ECO:0000256" key="6">
    <source>
        <dbReference type="ARBA" id="ARBA00022556"/>
    </source>
</evidence>
<evidence type="ECO:0000256" key="2">
    <source>
        <dbReference type="ARBA" id="ARBA00004870"/>
    </source>
</evidence>
<accession>A0A1M5XUW8</accession>
<dbReference type="UniPathway" id="UPA00359">
    <property type="reaction ID" value="UER00482"/>
</dbReference>
<keyword evidence="10 13" id="KW-0067">ATP-binding</keyword>
<gene>
    <name evidence="13" type="primary">lpxK</name>
    <name evidence="14" type="ORF">SAMN04488135_107154</name>
</gene>
<dbReference type="GO" id="GO:0005524">
    <property type="term" value="F:ATP binding"/>
    <property type="evidence" value="ECO:0007669"/>
    <property type="project" value="UniProtKB-UniRule"/>
</dbReference>
<dbReference type="EC" id="2.7.1.130" evidence="3 13"/>
<dbReference type="AlphaFoldDB" id="A0A1M5XUW8"/>
<dbReference type="Pfam" id="PF02606">
    <property type="entry name" value="LpxK"/>
    <property type="match status" value="1"/>
</dbReference>
<dbReference type="HAMAP" id="MF_00409">
    <property type="entry name" value="LpxK"/>
    <property type="match status" value="1"/>
</dbReference>
<dbReference type="EMBL" id="FQXE01000007">
    <property type="protein sequence ID" value="SHI03529.1"/>
    <property type="molecule type" value="Genomic_DNA"/>
</dbReference>
<dbReference type="OrthoDB" id="9766423at2"/>
<keyword evidence="5 13" id="KW-0444">Lipid biosynthesis</keyword>
<comment type="pathway">
    <text evidence="2 13">Glycolipid biosynthesis; lipid IV(A) biosynthesis; lipid IV(A) from (3R)-3-hydroxytetradecanoyl-[acyl-carrier-protein] and UDP-N-acetyl-alpha-D-glucosamine: step 6/6.</text>
</comment>
<sequence length="360" mass="38717">MKIPVPVSRAVHAAWQRKGLASALLLPLSWPVLAAIAYKHGRYLRQPGLAHHSRLPVVVVGNIYLGGTGKTPVVIALVQALRERGWHPGVISRGYGVKMGEQARSGRGKLAAGEFGDEPALIAQATQAPIAVHPNRALALKKLQKSYPDVDVVIADDGLQHLALGRDLEIVVQDARGIGNGRVLPAGPLREPASRLQSVDYVITNLQDGQPDPAPIATLAHQLSMRLAPATVVQLSTGQALDWPAWLARYGAESVSAVAAIGQPERFFSMLRAAGLELAHTVGLPDHDAYEGEPFQVLLSPHILITAKDAVKCERFNDPRLWVVHASPRFSDPGWITLADQLLRVIAQKKAAMAARAGRH</sequence>
<keyword evidence="7 13" id="KW-0808">Transferase</keyword>
<dbReference type="PANTHER" id="PTHR42724:SF1">
    <property type="entry name" value="TETRAACYLDISACCHARIDE 4'-KINASE, MITOCHONDRIAL-RELATED"/>
    <property type="match status" value="1"/>
</dbReference>
<dbReference type="GO" id="GO:0009245">
    <property type="term" value="P:lipid A biosynthetic process"/>
    <property type="evidence" value="ECO:0007669"/>
    <property type="project" value="UniProtKB-UniRule"/>
</dbReference>
<dbReference type="GO" id="GO:0009244">
    <property type="term" value="P:lipopolysaccharide core region biosynthetic process"/>
    <property type="evidence" value="ECO:0007669"/>
    <property type="project" value="TreeGrafter"/>
</dbReference>
<evidence type="ECO:0000256" key="8">
    <source>
        <dbReference type="ARBA" id="ARBA00022741"/>
    </source>
</evidence>
<evidence type="ECO:0000256" key="4">
    <source>
        <dbReference type="ARBA" id="ARBA00016436"/>
    </source>
</evidence>
<dbReference type="PANTHER" id="PTHR42724">
    <property type="entry name" value="TETRAACYLDISACCHARIDE 4'-KINASE"/>
    <property type="match status" value="1"/>
</dbReference>
<keyword evidence="11 13" id="KW-0443">Lipid metabolism</keyword>
<dbReference type="GO" id="GO:0005886">
    <property type="term" value="C:plasma membrane"/>
    <property type="evidence" value="ECO:0007669"/>
    <property type="project" value="TreeGrafter"/>
</dbReference>
<comment type="function">
    <text evidence="1 13">Transfers the gamma-phosphate of ATP to the 4'-position of a tetraacyldisaccharide 1-phosphate intermediate (termed DS-1-P) to form tetraacyldisaccharide 1,4'-bis-phosphate (lipid IVA).</text>
</comment>
<reference evidence="14 15" key="1">
    <citation type="submission" date="2016-11" db="EMBL/GenBank/DDBJ databases">
        <authorList>
            <person name="Jaros S."/>
            <person name="Januszkiewicz K."/>
            <person name="Wedrychowicz H."/>
        </authorList>
    </citation>
    <scope>NUCLEOTIDE SEQUENCE [LARGE SCALE GENOMIC DNA]</scope>
    <source>
        <strain evidence="14 15">CGMCC 1.10190</strain>
    </source>
</reference>
<evidence type="ECO:0000256" key="9">
    <source>
        <dbReference type="ARBA" id="ARBA00022777"/>
    </source>
</evidence>
<keyword evidence="15" id="KW-1185">Reference proteome</keyword>
<keyword evidence="9 13" id="KW-0418">Kinase</keyword>
<keyword evidence="8 13" id="KW-0547">Nucleotide-binding</keyword>
<evidence type="ECO:0000313" key="14">
    <source>
        <dbReference type="EMBL" id="SHI03529.1"/>
    </source>
</evidence>
<evidence type="ECO:0000256" key="3">
    <source>
        <dbReference type="ARBA" id="ARBA00012071"/>
    </source>
</evidence>
<protein>
    <recommendedName>
        <fullName evidence="4 13">Tetraacyldisaccharide 4'-kinase</fullName>
        <ecNumber evidence="3 13">2.7.1.130</ecNumber>
    </recommendedName>
    <alternativeName>
        <fullName evidence="12 13">Lipid A 4'-kinase</fullName>
    </alternativeName>
</protein>
<keyword evidence="6 13" id="KW-0441">Lipid A biosynthesis</keyword>
<dbReference type="RefSeq" id="WP_073104063.1">
    <property type="nucleotide sequence ID" value="NZ_FQXE01000007.1"/>
</dbReference>
<dbReference type="InterPro" id="IPR027417">
    <property type="entry name" value="P-loop_NTPase"/>
</dbReference>
<evidence type="ECO:0000256" key="7">
    <source>
        <dbReference type="ARBA" id="ARBA00022679"/>
    </source>
</evidence>
<dbReference type="GO" id="GO:0009029">
    <property type="term" value="F:lipid-A 4'-kinase activity"/>
    <property type="evidence" value="ECO:0007669"/>
    <property type="project" value="UniProtKB-UniRule"/>
</dbReference>